<dbReference type="AlphaFoldDB" id="A0AB73NF55"/>
<evidence type="ECO:0000313" key="2">
    <source>
        <dbReference type="Proteomes" id="UP000195840"/>
    </source>
</evidence>
<dbReference type="EMBL" id="NHOG01000038">
    <property type="protein sequence ID" value="OVZ75531.1"/>
    <property type="molecule type" value="Genomic_DNA"/>
</dbReference>
<gene>
    <name evidence="1" type="ORF">CBW52_22075</name>
</gene>
<name>A0AB73NF55_YERKR</name>
<accession>A0AB73NF55</accession>
<sequence>MVARHLQPLFSLSDSDSLTANHLLSREIIPCSSKKIPYLGVKPYRRLHIRKICWQNKKPDAITQHGFN</sequence>
<protein>
    <submittedName>
        <fullName evidence="1">Uncharacterized protein</fullName>
    </submittedName>
</protein>
<dbReference type="Proteomes" id="UP000195840">
    <property type="component" value="Unassembled WGS sequence"/>
</dbReference>
<comment type="caution">
    <text evidence="1">The sequence shown here is derived from an EMBL/GenBank/DDBJ whole genome shotgun (WGS) entry which is preliminary data.</text>
</comment>
<evidence type="ECO:0000313" key="1">
    <source>
        <dbReference type="EMBL" id="OVZ75531.1"/>
    </source>
</evidence>
<reference evidence="1 2" key="1">
    <citation type="submission" date="2017-05" db="EMBL/GenBank/DDBJ databases">
        <title>Whole genome sequencing of Yersinia kristensenii.</title>
        <authorList>
            <person name="Campioni F."/>
        </authorList>
    </citation>
    <scope>NUCLEOTIDE SEQUENCE [LARGE SCALE GENOMIC DNA]</scope>
    <source>
        <strain evidence="1 2">CFSAN060538</strain>
    </source>
</reference>
<organism evidence="1 2">
    <name type="scientific">Yersinia kristensenii</name>
    <dbReference type="NCBI Taxonomy" id="28152"/>
    <lineage>
        <taxon>Bacteria</taxon>
        <taxon>Pseudomonadati</taxon>
        <taxon>Pseudomonadota</taxon>
        <taxon>Gammaproteobacteria</taxon>
        <taxon>Enterobacterales</taxon>
        <taxon>Yersiniaceae</taxon>
        <taxon>Yersinia</taxon>
    </lineage>
</organism>
<keyword evidence="2" id="KW-1185">Reference proteome</keyword>
<proteinExistence type="predicted"/>